<dbReference type="SUPFAM" id="SSF140453">
    <property type="entry name" value="EsxAB dimer-like"/>
    <property type="match status" value="1"/>
</dbReference>
<organism evidence="2 3">
    <name type="scientific">Mangrovihabitans endophyticus</name>
    <dbReference type="NCBI Taxonomy" id="1751298"/>
    <lineage>
        <taxon>Bacteria</taxon>
        <taxon>Bacillati</taxon>
        <taxon>Actinomycetota</taxon>
        <taxon>Actinomycetes</taxon>
        <taxon>Micromonosporales</taxon>
        <taxon>Micromonosporaceae</taxon>
        <taxon>Mangrovihabitans</taxon>
    </lineage>
</organism>
<sequence length="394" mass="42625">MTVDPVIAARFDDAAGPWAGVWIADEIELIARGVHDGTWIDGELARPRAGLGGLDDPASTPGPADALRRCGAPWLAAEVAPLSEAMHRLTGDPVQIAAHARAWRHTASALRRELNALTTAVRRDTRAWTGGASAAYRRWAGEREQALAALARAAETMAAITEGTGALIGTVRAMMRDAVTAVVSRLLTYAVEPTATAGAAAVVAAERATALCAATAATMSRWLTALFASIRRLLGAGGRLADLIRLLKEKLVAGRNNALDDPEEPAQPTKDPELEAARIHGLGMDPHTAQFRPTEAETARRLERERGITLTRAPSSSRADWFDETDRSYDAVGPFDPKYFERQWRRFSEQIVLHLKKADLVPVDVSQFTPQQVARIEAFIARTNLAPRVFIVGR</sequence>
<feature type="domain" description="CdiA C-terminal tRNase" evidence="1">
    <location>
        <begin position="338"/>
        <end position="381"/>
    </location>
</feature>
<proteinExistence type="predicted"/>
<dbReference type="Pfam" id="PF18664">
    <property type="entry name" value="CdiA_C_tRNase"/>
    <property type="match status" value="1"/>
</dbReference>
<gene>
    <name evidence="2" type="ORF">GCM10012284_21420</name>
</gene>
<dbReference type="CDD" id="cd20726">
    <property type="entry name" value="CDI_toxin_BpE479_tRNase-like"/>
    <property type="match status" value="1"/>
</dbReference>
<reference evidence="2" key="2">
    <citation type="submission" date="2020-09" db="EMBL/GenBank/DDBJ databases">
        <authorList>
            <person name="Sun Q."/>
            <person name="Zhou Y."/>
        </authorList>
    </citation>
    <scope>NUCLEOTIDE SEQUENCE</scope>
    <source>
        <strain evidence="2">CGMCC 4.7299</strain>
    </source>
</reference>
<dbReference type="InterPro" id="IPR041620">
    <property type="entry name" value="CdiA_C_tRNase"/>
</dbReference>
<keyword evidence="3" id="KW-1185">Reference proteome</keyword>
<dbReference type="RefSeq" id="WP_189078983.1">
    <property type="nucleotide sequence ID" value="NZ_BMMX01000006.1"/>
</dbReference>
<evidence type="ECO:0000313" key="3">
    <source>
        <dbReference type="Proteomes" id="UP000656042"/>
    </source>
</evidence>
<name>A0A8J3BY27_9ACTN</name>
<protein>
    <recommendedName>
        <fullName evidence="1">CdiA C-terminal tRNase domain-containing protein</fullName>
    </recommendedName>
</protein>
<dbReference type="Gene3D" id="1.10.287.1060">
    <property type="entry name" value="ESAT-6-like"/>
    <property type="match status" value="1"/>
</dbReference>
<dbReference type="InterPro" id="IPR036689">
    <property type="entry name" value="ESAT-6-like_sf"/>
</dbReference>
<evidence type="ECO:0000259" key="1">
    <source>
        <dbReference type="Pfam" id="PF18664"/>
    </source>
</evidence>
<accession>A0A8J3BY27</accession>
<dbReference type="AlphaFoldDB" id="A0A8J3BY27"/>
<evidence type="ECO:0000313" key="2">
    <source>
        <dbReference type="EMBL" id="GGK87025.1"/>
    </source>
</evidence>
<reference evidence="2" key="1">
    <citation type="journal article" date="2014" name="Int. J. Syst. Evol. Microbiol.">
        <title>Complete genome sequence of Corynebacterium casei LMG S-19264T (=DSM 44701T), isolated from a smear-ripened cheese.</title>
        <authorList>
            <consortium name="US DOE Joint Genome Institute (JGI-PGF)"/>
            <person name="Walter F."/>
            <person name="Albersmeier A."/>
            <person name="Kalinowski J."/>
            <person name="Ruckert C."/>
        </authorList>
    </citation>
    <scope>NUCLEOTIDE SEQUENCE</scope>
    <source>
        <strain evidence="2">CGMCC 4.7299</strain>
    </source>
</reference>
<dbReference type="EMBL" id="BMMX01000006">
    <property type="protein sequence ID" value="GGK87025.1"/>
    <property type="molecule type" value="Genomic_DNA"/>
</dbReference>
<comment type="caution">
    <text evidence="2">The sequence shown here is derived from an EMBL/GenBank/DDBJ whole genome shotgun (WGS) entry which is preliminary data.</text>
</comment>
<dbReference type="Proteomes" id="UP000656042">
    <property type="component" value="Unassembled WGS sequence"/>
</dbReference>